<sequence>MLAPAKPENEALRVNTLHSLNILDTPAEERFDRLTRLAKRLFGVPIALVSLVDSDRQWLKSCAGLSASETPRDISFCGHAILNDGIFTIPDALADDRFHDNPLVTGDPYVRFYAGCPLSVPNGSKIGTLCLIDVKPRDMDEEDRKLLRDLAAMAEQEIAAIQMATIDELTALSNRRGFESLAQHALNVCKRMEKPMSLLFFDLNDFKKINDTYGHAEGDRALSTFAGLLQSVFRDSDVVGRLGGDEFVALLTNSNYQEASLAIQRLQHAVDARNAEDARGYDIRFSVGQIEYAAERHTSIASLLADADTAMYANKQAMKAKRLVVH</sequence>
<dbReference type="SMART" id="SM00065">
    <property type="entry name" value="GAF"/>
    <property type="match status" value="1"/>
</dbReference>
<dbReference type="Pfam" id="PF01590">
    <property type="entry name" value="GAF"/>
    <property type="match status" value="1"/>
</dbReference>
<dbReference type="Gene3D" id="3.30.70.270">
    <property type="match status" value="1"/>
</dbReference>
<reference evidence="2" key="1">
    <citation type="journal article" date="2014" name="Int. J. Syst. Evol. Microbiol.">
        <title>Complete genome sequence of Corynebacterium casei LMG S-19264T (=DSM 44701T), isolated from a smear-ripened cheese.</title>
        <authorList>
            <consortium name="US DOE Joint Genome Institute (JGI-PGF)"/>
            <person name="Walter F."/>
            <person name="Albersmeier A."/>
            <person name="Kalinowski J."/>
            <person name="Ruckert C."/>
        </authorList>
    </citation>
    <scope>NUCLEOTIDE SEQUENCE</scope>
    <source>
        <strain evidence="2">CGMCC 1.10998</strain>
    </source>
</reference>
<dbReference type="Pfam" id="PF00990">
    <property type="entry name" value="GGDEF"/>
    <property type="match status" value="1"/>
</dbReference>
<dbReference type="RefSeq" id="WP_188567322.1">
    <property type="nucleotide sequence ID" value="NZ_BMED01000003.1"/>
</dbReference>
<comment type="caution">
    <text evidence="2">The sequence shown here is derived from an EMBL/GenBank/DDBJ whole genome shotgun (WGS) entry which is preliminary data.</text>
</comment>
<dbReference type="InterPro" id="IPR000160">
    <property type="entry name" value="GGDEF_dom"/>
</dbReference>
<gene>
    <name evidence="2" type="ORF">GCM10011396_34460</name>
</gene>
<protein>
    <submittedName>
        <fullName evidence="2">GGDEF domain-containing protein</fullName>
    </submittedName>
</protein>
<dbReference type="InterPro" id="IPR043128">
    <property type="entry name" value="Rev_trsase/Diguanyl_cyclase"/>
</dbReference>
<dbReference type="EMBL" id="BMED01000003">
    <property type="protein sequence ID" value="GGC84208.1"/>
    <property type="molecule type" value="Genomic_DNA"/>
</dbReference>
<dbReference type="InterPro" id="IPR029016">
    <property type="entry name" value="GAF-like_dom_sf"/>
</dbReference>
<dbReference type="AlphaFoldDB" id="A0A916XMI9"/>
<reference evidence="2" key="2">
    <citation type="submission" date="2020-09" db="EMBL/GenBank/DDBJ databases">
        <authorList>
            <person name="Sun Q."/>
            <person name="Zhou Y."/>
        </authorList>
    </citation>
    <scope>NUCLEOTIDE SEQUENCE</scope>
    <source>
        <strain evidence="2">CGMCC 1.10998</strain>
    </source>
</reference>
<dbReference type="GO" id="GO:0003824">
    <property type="term" value="F:catalytic activity"/>
    <property type="evidence" value="ECO:0007669"/>
    <property type="project" value="UniProtKB-ARBA"/>
</dbReference>
<evidence type="ECO:0000313" key="3">
    <source>
        <dbReference type="Proteomes" id="UP000637423"/>
    </source>
</evidence>
<accession>A0A916XMI9</accession>
<dbReference type="NCBIfam" id="TIGR00254">
    <property type="entry name" value="GGDEF"/>
    <property type="match status" value="1"/>
</dbReference>
<dbReference type="PANTHER" id="PTHR43102">
    <property type="entry name" value="SLR1143 PROTEIN"/>
    <property type="match status" value="1"/>
</dbReference>
<organism evidence="2 3">
    <name type="scientific">Undibacterium terreum</name>
    <dbReference type="NCBI Taxonomy" id="1224302"/>
    <lineage>
        <taxon>Bacteria</taxon>
        <taxon>Pseudomonadati</taxon>
        <taxon>Pseudomonadota</taxon>
        <taxon>Betaproteobacteria</taxon>
        <taxon>Burkholderiales</taxon>
        <taxon>Oxalobacteraceae</taxon>
        <taxon>Undibacterium</taxon>
    </lineage>
</organism>
<proteinExistence type="predicted"/>
<feature type="domain" description="GGDEF" evidence="1">
    <location>
        <begin position="194"/>
        <end position="326"/>
    </location>
</feature>
<dbReference type="PANTHER" id="PTHR43102:SF2">
    <property type="entry name" value="GAF DOMAIN-CONTAINING PROTEIN"/>
    <property type="match status" value="1"/>
</dbReference>
<dbReference type="FunFam" id="3.30.70.270:FF:000001">
    <property type="entry name" value="Diguanylate cyclase domain protein"/>
    <property type="match status" value="1"/>
</dbReference>
<evidence type="ECO:0000313" key="2">
    <source>
        <dbReference type="EMBL" id="GGC84208.1"/>
    </source>
</evidence>
<dbReference type="CDD" id="cd01949">
    <property type="entry name" value="GGDEF"/>
    <property type="match status" value="1"/>
</dbReference>
<dbReference type="Gene3D" id="3.30.450.40">
    <property type="match status" value="1"/>
</dbReference>
<dbReference type="SMART" id="SM00267">
    <property type="entry name" value="GGDEF"/>
    <property type="match status" value="1"/>
</dbReference>
<dbReference type="InterPro" id="IPR029787">
    <property type="entry name" value="Nucleotide_cyclase"/>
</dbReference>
<keyword evidence="3" id="KW-1185">Reference proteome</keyword>
<name>A0A916XMI9_9BURK</name>
<dbReference type="PROSITE" id="PS50887">
    <property type="entry name" value="GGDEF"/>
    <property type="match status" value="1"/>
</dbReference>
<evidence type="ECO:0000259" key="1">
    <source>
        <dbReference type="PROSITE" id="PS50887"/>
    </source>
</evidence>
<dbReference type="SUPFAM" id="SSF55781">
    <property type="entry name" value="GAF domain-like"/>
    <property type="match status" value="1"/>
</dbReference>
<dbReference type="Proteomes" id="UP000637423">
    <property type="component" value="Unassembled WGS sequence"/>
</dbReference>
<dbReference type="SUPFAM" id="SSF55073">
    <property type="entry name" value="Nucleotide cyclase"/>
    <property type="match status" value="1"/>
</dbReference>
<dbReference type="InterPro" id="IPR003018">
    <property type="entry name" value="GAF"/>
</dbReference>